<dbReference type="CDD" id="cd00087">
    <property type="entry name" value="FReD"/>
    <property type="match status" value="1"/>
</dbReference>
<name>B3MDA6_DROAN</name>
<dbReference type="PROSITE" id="PS00514">
    <property type="entry name" value="FIBRINOGEN_C_1"/>
    <property type="match status" value="1"/>
</dbReference>
<dbReference type="STRING" id="7217.B3MDA6"/>
<dbReference type="EMBL" id="CH902619">
    <property type="protein sequence ID" value="EDV37439.2"/>
    <property type="molecule type" value="Genomic_DNA"/>
</dbReference>
<dbReference type="PROSITE" id="PS51406">
    <property type="entry name" value="FIBRINOGEN_C_2"/>
    <property type="match status" value="1"/>
</dbReference>
<dbReference type="PANTHER" id="PTHR19143">
    <property type="entry name" value="FIBRINOGEN/TENASCIN/ANGIOPOEITIN"/>
    <property type="match status" value="1"/>
</dbReference>
<feature type="domain" description="Fibrinogen C-terminal" evidence="2">
    <location>
        <begin position="57"/>
        <end position="274"/>
    </location>
</feature>
<reference evidence="3 4" key="1">
    <citation type="journal article" date="2007" name="Nature">
        <title>Evolution of genes and genomes on the Drosophila phylogeny.</title>
        <authorList>
            <consortium name="Drosophila 12 Genomes Consortium"/>
            <person name="Clark A.G."/>
            <person name="Eisen M.B."/>
            <person name="Smith D.R."/>
            <person name="Bergman C.M."/>
            <person name="Oliver B."/>
            <person name="Markow T.A."/>
            <person name="Kaufman T.C."/>
            <person name="Kellis M."/>
            <person name="Gelbart W."/>
            <person name="Iyer V.N."/>
            <person name="Pollard D.A."/>
            <person name="Sackton T.B."/>
            <person name="Larracuente A.M."/>
            <person name="Singh N.D."/>
            <person name="Abad J.P."/>
            <person name="Abt D.N."/>
            <person name="Adryan B."/>
            <person name="Aguade M."/>
            <person name="Akashi H."/>
            <person name="Anderson W.W."/>
            <person name="Aquadro C.F."/>
            <person name="Ardell D.H."/>
            <person name="Arguello R."/>
            <person name="Artieri C.G."/>
            <person name="Barbash D.A."/>
            <person name="Barker D."/>
            <person name="Barsanti P."/>
            <person name="Batterham P."/>
            <person name="Batzoglou S."/>
            <person name="Begun D."/>
            <person name="Bhutkar A."/>
            <person name="Blanco E."/>
            <person name="Bosak S.A."/>
            <person name="Bradley R.K."/>
            <person name="Brand A.D."/>
            <person name="Brent M.R."/>
            <person name="Brooks A.N."/>
            <person name="Brown R.H."/>
            <person name="Butlin R.K."/>
            <person name="Caggese C."/>
            <person name="Calvi B.R."/>
            <person name="Bernardo de Carvalho A."/>
            <person name="Caspi A."/>
            <person name="Castrezana S."/>
            <person name="Celniker S.E."/>
            <person name="Chang J.L."/>
            <person name="Chapple C."/>
            <person name="Chatterji S."/>
            <person name="Chinwalla A."/>
            <person name="Civetta A."/>
            <person name="Clifton S.W."/>
            <person name="Comeron J.M."/>
            <person name="Costello J.C."/>
            <person name="Coyne J.A."/>
            <person name="Daub J."/>
            <person name="David R.G."/>
            <person name="Delcher A.L."/>
            <person name="Delehaunty K."/>
            <person name="Do C.B."/>
            <person name="Ebling H."/>
            <person name="Edwards K."/>
            <person name="Eickbush T."/>
            <person name="Evans J.D."/>
            <person name="Filipski A."/>
            <person name="Findeiss S."/>
            <person name="Freyhult E."/>
            <person name="Fulton L."/>
            <person name="Fulton R."/>
            <person name="Garcia A.C."/>
            <person name="Gardiner A."/>
            <person name="Garfield D.A."/>
            <person name="Garvin B.E."/>
            <person name="Gibson G."/>
            <person name="Gilbert D."/>
            <person name="Gnerre S."/>
            <person name="Godfrey J."/>
            <person name="Good R."/>
            <person name="Gotea V."/>
            <person name="Gravely B."/>
            <person name="Greenberg A.J."/>
            <person name="Griffiths-Jones S."/>
            <person name="Gross S."/>
            <person name="Guigo R."/>
            <person name="Gustafson E.A."/>
            <person name="Haerty W."/>
            <person name="Hahn M.W."/>
            <person name="Halligan D.L."/>
            <person name="Halpern A.L."/>
            <person name="Halter G.M."/>
            <person name="Han M.V."/>
            <person name="Heger A."/>
            <person name="Hillier L."/>
            <person name="Hinrichs A.S."/>
            <person name="Holmes I."/>
            <person name="Hoskins R.A."/>
            <person name="Hubisz M.J."/>
            <person name="Hultmark D."/>
            <person name="Huntley M.A."/>
            <person name="Jaffe D.B."/>
            <person name="Jagadeeshan S."/>
            <person name="Jeck W.R."/>
            <person name="Johnson J."/>
            <person name="Jones C.D."/>
            <person name="Jordan W.C."/>
            <person name="Karpen G.H."/>
            <person name="Kataoka E."/>
            <person name="Keightley P.D."/>
            <person name="Kheradpour P."/>
            <person name="Kirkness E.F."/>
            <person name="Koerich L.B."/>
            <person name="Kristiansen K."/>
            <person name="Kudrna D."/>
            <person name="Kulathinal R.J."/>
            <person name="Kumar S."/>
            <person name="Kwok R."/>
            <person name="Lander E."/>
            <person name="Langley C.H."/>
            <person name="Lapoint R."/>
            <person name="Lazzaro B.P."/>
            <person name="Lee S.J."/>
            <person name="Levesque L."/>
            <person name="Li R."/>
            <person name="Lin C.F."/>
            <person name="Lin M.F."/>
            <person name="Lindblad-Toh K."/>
            <person name="Llopart A."/>
            <person name="Long M."/>
            <person name="Low L."/>
            <person name="Lozovsky E."/>
            <person name="Lu J."/>
            <person name="Luo M."/>
            <person name="Machado C.A."/>
            <person name="Makalowski W."/>
            <person name="Marzo M."/>
            <person name="Matsuda M."/>
            <person name="Matzkin L."/>
            <person name="McAllister B."/>
            <person name="McBride C.S."/>
            <person name="McKernan B."/>
            <person name="McKernan K."/>
            <person name="Mendez-Lago M."/>
            <person name="Minx P."/>
            <person name="Mollenhauer M.U."/>
            <person name="Montooth K."/>
            <person name="Mount S.M."/>
            <person name="Mu X."/>
            <person name="Myers E."/>
            <person name="Negre B."/>
            <person name="Newfeld S."/>
            <person name="Nielsen R."/>
            <person name="Noor M.A."/>
            <person name="O'Grady P."/>
            <person name="Pachter L."/>
            <person name="Papaceit M."/>
            <person name="Parisi M.J."/>
            <person name="Parisi M."/>
            <person name="Parts L."/>
            <person name="Pedersen J.S."/>
            <person name="Pesole G."/>
            <person name="Phillippy A.M."/>
            <person name="Ponting C.P."/>
            <person name="Pop M."/>
            <person name="Porcelli D."/>
            <person name="Powell J.R."/>
            <person name="Prohaska S."/>
            <person name="Pruitt K."/>
            <person name="Puig M."/>
            <person name="Quesneville H."/>
            <person name="Ram K.R."/>
            <person name="Rand D."/>
            <person name="Rasmussen M.D."/>
            <person name="Reed L.K."/>
            <person name="Reenan R."/>
            <person name="Reily A."/>
            <person name="Remington K.A."/>
            <person name="Rieger T.T."/>
            <person name="Ritchie M.G."/>
            <person name="Robin C."/>
            <person name="Rogers Y.H."/>
            <person name="Rohde C."/>
            <person name="Rozas J."/>
            <person name="Rubenfield M.J."/>
            <person name="Ruiz A."/>
            <person name="Russo S."/>
            <person name="Salzberg S.L."/>
            <person name="Sanchez-Gracia A."/>
            <person name="Saranga D.J."/>
            <person name="Sato H."/>
            <person name="Schaeffer S.W."/>
            <person name="Schatz M.C."/>
            <person name="Schlenke T."/>
            <person name="Schwartz R."/>
            <person name="Segarra C."/>
            <person name="Singh R.S."/>
            <person name="Sirot L."/>
            <person name="Sirota M."/>
            <person name="Sisneros N.B."/>
            <person name="Smith C.D."/>
            <person name="Smith T.F."/>
            <person name="Spieth J."/>
            <person name="Stage D.E."/>
            <person name="Stark A."/>
            <person name="Stephan W."/>
            <person name="Strausberg R.L."/>
            <person name="Strempel S."/>
            <person name="Sturgill D."/>
            <person name="Sutton G."/>
            <person name="Sutton G.G."/>
            <person name="Tao W."/>
            <person name="Teichmann S."/>
            <person name="Tobari Y.N."/>
            <person name="Tomimura Y."/>
            <person name="Tsolas J.M."/>
            <person name="Valente V.L."/>
            <person name="Venter E."/>
            <person name="Venter J.C."/>
            <person name="Vicario S."/>
            <person name="Vieira F.G."/>
            <person name="Vilella A.J."/>
            <person name="Villasante A."/>
            <person name="Walenz B."/>
            <person name="Wang J."/>
            <person name="Wasserman M."/>
            <person name="Watts T."/>
            <person name="Wilson D."/>
            <person name="Wilson R.K."/>
            <person name="Wing R.A."/>
            <person name="Wolfner M.F."/>
            <person name="Wong A."/>
            <person name="Wong G.K."/>
            <person name="Wu C.I."/>
            <person name="Wu G."/>
            <person name="Yamamoto D."/>
            <person name="Yang H.P."/>
            <person name="Yang S.P."/>
            <person name="Yorke J.A."/>
            <person name="Yoshida K."/>
            <person name="Zdobnov E."/>
            <person name="Zhang P."/>
            <person name="Zhang Y."/>
            <person name="Zimin A.V."/>
            <person name="Baldwin J."/>
            <person name="Abdouelleil A."/>
            <person name="Abdulkadir J."/>
            <person name="Abebe A."/>
            <person name="Abera B."/>
            <person name="Abreu J."/>
            <person name="Acer S.C."/>
            <person name="Aftuck L."/>
            <person name="Alexander A."/>
            <person name="An P."/>
            <person name="Anderson E."/>
            <person name="Anderson S."/>
            <person name="Arachi H."/>
            <person name="Azer M."/>
            <person name="Bachantsang P."/>
            <person name="Barry A."/>
            <person name="Bayul T."/>
            <person name="Berlin A."/>
            <person name="Bessette D."/>
            <person name="Bloom T."/>
            <person name="Blye J."/>
            <person name="Boguslavskiy L."/>
            <person name="Bonnet C."/>
            <person name="Boukhgalter B."/>
            <person name="Bourzgui I."/>
            <person name="Brown A."/>
            <person name="Cahill P."/>
            <person name="Channer S."/>
            <person name="Cheshatsang Y."/>
            <person name="Chuda L."/>
            <person name="Citroen M."/>
            <person name="Collymore A."/>
            <person name="Cooke P."/>
            <person name="Costello M."/>
            <person name="D'Aco K."/>
            <person name="Daza R."/>
            <person name="De Haan G."/>
            <person name="DeGray S."/>
            <person name="DeMaso C."/>
            <person name="Dhargay N."/>
            <person name="Dooley K."/>
            <person name="Dooley E."/>
            <person name="Doricent M."/>
            <person name="Dorje P."/>
            <person name="Dorjee K."/>
            <person name="Dupes A."/>
            <person name="Elong R."/>
            <person name="Falk J."/>
            <person name="Farina A."/>
            <person name="Faro S."/>
            <person name="Ferguson D."/>
            <person name="Fisher S."/>
            <person name="Foley C.D."/>
            <person name="Franke A."/>
            <person name="Friedrich D."/>
            <person name="Gadbois L."/>
            <person name="Gearin G."/>
            <person name="Gearin C.R."/>
            <person name="Giannoukos G."/>
            <person name="Goode T."/>
            <person name="Graham J."/>
            <person name="Grandbois E."/>
            <person name="Grewal S."/>
            <person name="Gyaltsen K."/>
            <person name="Hafez N."/>
            <person name="Hagos B."/>
            <person name="Hall J."/>
            <person name="Henson C."/>
            <person name="Hollinger A."/>
            <person name="Honan T."/>
            <person name="Huard M.D."/>
            <person name="Hughes L."/>
            <person name="Hurhula B."/>
            <person name="Husby M.E."/>
            <person name="Kamat A."/>
            <person name="Kanga B."/>
            <person name="Kashin S."/>
            <person name="Khazanovich D."/>
            <person name="Kisner P."/>
            <person name="Lance K."/>
            <person name="Lara M."/>
            <person name="Lee W."/>
            <person name="Lennon N."/>
            <person name="Letendre F."/>
            <person name="LeVine R."/>
            <person name="Lipovsky A."/>
            <person name="Liu X."/>
            <person name="Liu J."/>
            <person name="Liu S."/>
            <person name="Lokyitsang T."/>
            <person name="Lokyitsang Y."/>
            <person name="Lubonja R."/>
            <person name="Lui A."/>
            <person name="MacDonald P."/>
            <person name="Magnisalis V."/>
            <person name="Maru K."/>
            <person name="Matthews C."/>
            <person name="McCusker W."/>
            <person name="McDonough S."/>
            <person name="Mehta T."/>
            <person name="Meldrim J."/>
            <person name="Meneus L."/>
            <person name="Mihai O."/>
            <person name="Mihalev A."/>
            <person name="Mihova T."/>
            <person name="Mittelman R."/>
            <person name="Mlenga V."/>
            <person name="Montmayeur A."/>
            <person name="Mulrain L."/>
            <person name="Navidi A."/>
            <person name="Naylor J."/>
            <person name="Negash T."/>
            <person name="Nguyen T."/>
            <person name="Nguyen N."/>
            <person name="Nicol R."/>
            <person name="Norbu C."/>
            <person name="Norbu N."/>
            <person name="Novod N."/>
            <person name="O'Neill B."/>
            <person name="Osman S."/>
            <person name="Markiewicz E."/>
            <person name="Oyono O.L."/>
            <person name="Patti C."/>
            <person name="Phunkhang P."/>
            <person name="Pierre F."/>
            <person name="Priest M."/>
            <person name="Raghuraman S."/>
            <person name="Rege F."/>
            <person name="Reyes R."/>
            <person name="Rise C."/>
            <person name="Rogov P."/>
            <person name="Ross K."/>
            <person name="Ryan E."/>
            <person name="Settipalli S."/>
            <person name="Shea T."/>
            <person name="Sherpa N."/>
            <person name="Shi L."/>
            <person name="Shih D."/>
            <person name="Sparrow T."/>
            <person name="Spaulding J."/>
            <person name="Stalker J."/>
            <person name="Stange-Thomann N."/>
            <person name="Stavropoulos S."/>
            <person name="Stone C."/>
            <person name="Strader C."/>
            <person name="Tesfaye S."/>
            <person name="Thomson T."/>
            <person name="Thoulutsang Y."/>
            <person name="Thoulutsang D."/>
            <person name="Topham K."/>
            <person name="Topping I."/>
            <person name="Tsamla T."/>
            <person name="Vassiliev H."/>
            <person name="Vo A."/>
            <person name="Wangchuk T."/>
            <person name="Wangdi T."/>
            <person name="Weiand M."/>
            <person name="Wilkinson J."/>
            <person name="Wilson A."/>
            <person name="Yadav S."/>
            <person name="Young G."/>
            <person name="Yu Q."/>
            <person name="Zembek L."/>
            <person name="Zhong D."/>
            <person name="Zimmer A."/>
            <person name="Zwirko Z."/>
            <person name="Jaffe D.B."/>
            <person name="Alvarez P."/>
            <person name="Brockman W."/>
            <person name="Butler J."/>
            <person name="Chin C."/>
            <person name="Gnerre S."/>
            <person name="Grabherr M."/>
            <person name="Kleber M."/>
            <person name="Mauceli E."/>
            <person name="MacCallum I."/>
        </authorList>
    </citation>
    <scope>NUCLEOTIDE SEQUENCE [LARGE SCALE GENOMIC DNA]</scope>
    <source>
        <strain evidence="4">Tucson 14024-0371.13</strain>
    </source>
</reference>
<keyword evidence="1" id="KW-1015">Disulfide bond</keyword>
<dbReference type="PANTHER" id="PTHR19143:SF327">
    <property type="entry name" value="FI21813P1-RELATED"/>
    <property type="match status" value="1"/>
</dbReference>
<dbReference type="InterPro" id="IPR036056">
    <property type="entry name" value="Fibrinogen-like_C"/>
</dbReference>
<dbReference type="HOGENOM" id="CLU_676646_0_0_1"/>
<dbReference type="eggNOG" id="KOG2579">
    <property type="taxonomic scope" value="Eukaryota"/>
</dbReference>
<dbReference type="SUPFAM" id="SSF56496">
    <property type="entry name" value="Fibrinogen C-terminal domain-like"/>
    <property type="match status" value="1"/>
</dbReference>
<dbReference type="InterPro" id="IPR050373">
    <property type="entry name" value="Fibrinogen_C-term_domain"/>
</dbReference>
<keyword evidence="4" id="KW-1185">Reference proteome</keyword>
<dbReference type="FunCoup" id="B3MDA6">
    <property type="interactions" value="5"/>
</dbReference>
<dbReference type="Proteomes" id="UP000007801">
    <property type="component" value="Unassembled WGS sequence"/>
</dbReference>
<evidence type="ECO:0000313" key="3">
    <source>
        <dbReference type="EMBL" id="EDV37439.2"/>
    </source>
</evidence>
<dbReference type="AlphaFoldDB" id="B3MDA6"/>
<evidence type="ECO:0000256" key="1">
    <source>
        <dbReference type="ARBA" id="ARBA00023157"/>
    </source>
</evidence>
<evidence type="ECO:0000259" key="2">
    <source>
        <dbReference type="PROSITE" id="PS51406"/>
    </source>
</evidence>
<dbReference type="InterPro" id="IPR020837">
    <property type="entry name" value="Fibrinogen_CS"/>
</dbReference>
<protein>
    <recommendedName>
        <fullName evidence="2">Fibrinogen C-terminal domain-containing protein</fullName>
    </recommendedName>
</protein>
<dbReference type="Pfam" id="PF00147">
    <property type="entry name" value="Fibrinogen_C"/>
    <property type="match status" value="1"/>
</dbReference>
<sequence>MKFWCLRRGFLSLLFCQFSYNYSNKMKATLCVLSVVSLCLAFASSAVVEDGDFAQPAIFKTYYSSCKALNPKKSGVQTIKIGKDKVDVFCDSTIAGKGWQVIQRRVSSEENFFRNWTTYESGFGDLKGNYFLGLSLLNRLTTQEPQELYIQMVDFNGTAQYAQYSLFTVADKYSNYTLIQLGSYNGTAGESLSYHLGMPFSTFDKDNDRSNINCAAKYFGAWWYNDCMASNLNGAYLNGDFVDPELYGKGISWGMGKGFSYSYKTVTMMVRSKL</sequence>
<dbReference type="InterPro" id="IPR014716">
    <property type="entry name" value="Fibrinogen_a/b/g_C_1"/>
</dbReference>
<dbReference type="Gene3D" id="3.90.215.10">
    <property type="entry name" value="Gamma Fibrinogen, chain A, domain 1"/>
    <property type="match status" value="1"/>
</dbReference>
<evidence type="ECO:0000313" key="4">
    <source>
        <dbReference type="Proteomes" id="UP000007801"/>
    </source>
</evidence>
<accession>B3MDA6</accession>
<dbReference type="GO" id="GO:0005615">
    <property type="term" value="C:extracellular space"/>
    <property type="evidence" value="ECO:0007669"/>
    <property type="project" value="TreeGrafter"/>
</dbReference>
<organism evidence="3 4">
    <name type="scientific">Drosophila ananassae</name>
    <name type="common">Fruit fly</name>
    <dbReference type="NCBI Taxonomy" id="7217"/>
    <lineage>
        <taxon>Eukaryota</taxon>
        <taxon>Metazoa</taxon>
        <taxon>Ecdysozoa</taxon>
        <taxon>Arthropoda</taxon>
        <taxon>Hexapoda</taxon>
        <taxon>Insecta</taxon>
        <taxon>Pterygota</taxon>
        <taxon>Neoptera</taxon>
        <taxon>Endopterygota</taxon>
        <taxon>Diptera</taxon>
        <taxon>Brachycera</taxon>
        <taxon>Muscomorpha</taxon>
        <taxon>Ephydroidea</taxon>
        <taxon>Drosophilidae</taxon>
        <taxon>Drosophila</taxon>
        <taxon>Sophophora</taxon>
    </lineage>
</organism>
<gene>
    <name evidence="3" type="primary">Dana\GF11412</name>
    <name evidence="3" type="synonym">dana_GLEANR_11471</name>
    <name evidence="3" type="ORF">GF11412</name>
</gene>
<dbReference type="SMART" id="SM00186">
    <property type="entry name" value="FBG"/>
    <property type="match status" value="1"/>
</dbReference>
<proteinExistence type="predicted"/>
<dbReference type="InterPro" id="IPR002181">
    <property type="entry name" value="Fibrinogen_a/b/g_C_dom"/>
</dbReference>
<dbReference type="SMR" id="B3MDA6"/>
<dbReference type="InParanoid" id="B3MDA6"/>
<dbReference type="OrthoDB" id="6145874at2759"/>